<dbReference type="EMBL" id="CP026304">
    <property type="protein sequence ID" value="AVZ75571.1"/>
    <property type="molecule type" value="Genomic_DNA"/>
</dbReference>
<feature type="region of interest" description="Disordered" evidence="1">
    <location>
        <begin position="1"/>
        <end position="22"/>
    </location>
</feature>
<reference evidence="2 3" key="1">
    <citation type="submission" date="2018-01" db="EMBL/GenBank/DDBJ databases">
        <title>Complete genome sequence of Streptomyces lunaelactis MM109T, a Ferroverdin A producer isolated from cave moonmilk deposits.</title>
        <authorList>
            <person name="Naome A."/>
            <person name="Martinet L."/>
            <person name="Maciejewska M."/>
            <person name="Anderssen S."/>
            <person name="Adam D."/>
            <person name="Tenconi E."/>
            <person name="Deflandre B."/>
            <person name="Arguelles-Arias A."/>
            <person name="Calusinska M."/>
            <person name="Copieters W."/>
            <person name="Karim L."/>
            <person name="Hanikenne M."/>
            <person name="Baurain D."/>
            <person name="van Wezel G."/>
            <person name="Smargiasso N."/>
            <person name="de Pauw E."/>
            <person name="Delfosse P."/>
            <person name="Rigali S."/>
        </authorList>
    </citation>
    <scope>NUCLEOTIDE SEQUENCE [LARGE SCALE GENOMIC DNA]</scope>
    <source>
        <strain evidence="2 3">MM109</strain>
    </source>
</reference>
<dbReference type="Proteomes" id="UP000244201">
    <property type="component" value="Chromosome"/>
</dbReference>
<sequence length="124" mass="13335">MKAKSNDEANQAKTLAGSVRRASKSIVWNTSKAGKTSMALLTSAGRRNQKTVVKGSKLANSSITKGGIGTRVKVKNALKKPPARKPRPTLIEQIKAPMTAAEARRLTEALHASDRPTRKLPPRP</sequence>
<gene>
    <name evidence="2" type="ORF">SLUN_28560</name>
</gene>
<proteinExistence type="predicted"/>
<dbReference type="AlphaFoldDB" id="A0A2R4T909"/>
<evidence type="ECO:0000313" key="2">
    <source>
        <dbReference type="EMBL" id="AVZ75571.1"/>
    </source>
</evidence>
<name>A0A2R4T909_9ACTN</name>
<dbReference type="RefSeq" id="WP_108152862.1">
    <property type="nucleotide sequence ID" value="NZ_CP026304.1"/>
</dbReference>
<protein>
    <submittedName>
        <fullName evidence="2">Uncharacterized protein</fullName>
    </submittedName>
</protein>
<organism evidence="2 3">
    <name type="scientific">Streptomyces lunaelactis</name>
    <dbReference type="NCBI Taxonomy" id="1535768"/>
    <lineage>
        <taxon>Bacteria</taxon>
        <taxon>Bacillati</taxon>
        <taxon>Actinomycetota</taxon>
        <taxon>Actinomycetes</taxon>
        <taxon>Kitasatosporales</taxon>
        <taxon>Streptomycetaceae</taxon>
        <taxon>Streptomyces</taxon>
    </lineage>
</organism>
<dbReference type="GeneID" id="55659207"/>
<accession>A0A2R4T909</accession>
<keyword evidence="3" id="KW-1185">Reference proteome</keyword>
<evidence type="ECO:0000313" key="3">
    <source>
        <dbReference type="Proteomes" id="UP000244201"/>
    </source>
</evidence>
<dbReference type="KEGG" id="slk:SLUN_28560"/>
<evidence type="ECO:0000256" key="1">
    <source>
        <dbReference type="SAM" id="MobiDB-lite"/>
    </source>
</evidence>